<dbReference type="InterPro" id="IPR022496">
    <property type="entry name" value="T6A_TsaB"/>
</dbReference>
<reference evidence="2 3" key="1">
    <citation type="submission" date="2019-10" db="EMBL/GenBank/DDBJ databases">
        <title>Whole-genome sequence of the purple nonsulfur photosynthetic bacterium Rhodocyclus tenuis.</title>
        <authorList>
            <person name="Kyndt J.A."/>
            <person name="Meyer T.E."/>
        </authorList>
    </citation>
    <scope>NUCLEOTIDE SEQUENCE [LARGE SCALE GENOMIC DNA]</scope>
    <source>
        <strain evidence="2 3">DSM 110</strain>
    </source>
</reference>
<dbReference type="GO" id="GO:0005829">
    <property type="term" value="C:cytosol"/>
    <property type="evidence" value="ECO:0007669"/>
    <property type="project" value="TreeGrafter"/>
</dbReference>
<dbReference type="InterPro" id="IPR000905">
    <property type="entry name" value="Gcp-like_dom"/>
</dbReference>
<dbReference type="GO" id="GO:0002949">
    <property type="term" value="P:tRNA threonylcarbamoyladenosine modification"/>
    <property type="evidence" value="ECO:0007669"/>
    <property type="project" value="InterPro"/>
</dbReference>
<dbReference type="Pfam" id="PF00814">
    <property type="entry name" value="TsaD"/>
    <property type="match status" value="1"/>
</dbReference>
<evidence type="ECO:0000313" key="2">
    <source>
        <dbReference type="EMBL" id="MQY51239.1"/>
    </source>
</evidence>
<dbReference type="PANTHER" id="PTHR11735">
    <property type="entry name" value="TRNA N6-ADENOSINE THREONYLCARBAMOYLTRANSFERASE"/>
    <property type="match status" value="1"/>
</dbReference>
<dbReference type="Gene3D" id="3.30.420.40">
    <property type="match status" value="2"/>
</dbReference>
<dbReference type="EMBL" id="WIXJ01000002">
    <property type="protein sequence ID" value="MQY51239.1"/>
    <property type="molecule type" value="Genomic_DNA"/>
</dbReference>
<feature type="domain" description="Gcp-like" evidence="1">
    <location>
        <begin position="33"/>
        <end position="127"/>
    </location>
</feature>
<dbReference type="AlphaFoldDB" id="A0A6L5JVH5"/>
<gene>
    <name evidence="2" type="primary">tsaB</name>
    <name evidence="2" type="ORF">GHK24_05555</name>
</gene>
<protein>
    <submittedName>
        <fullName evidence="2">tRNA (Adenosine(37)-N6)-threonylcarbamoyltransferase complex dimerization subunit type 1 TsaB</fullName>
    </submittedName>
</protein>
<dbReference type="CDD" id="cd24032">
    <property type="entry name" value="ASKHA_NBD_TsaB"/>
    <property type="match status" value="1"/>
</dbReference>
<dbReference type="Proteomes" id="UP000480275">
    <property type="component" value="Unassembled WGS sequence"/>
</dbReference>
<sequence length="229" mass="23357">MNLLALETSTDTGSVALWLDGALSERVFVTGEPAGSTHSHTLLPAVRALLDAASLRFADLDGIAFGNGPGAFTGLRVACAVAQGLAAAHDLPLIPVSTLEAMALSSGGERVLVALDARMGEVYWGVYCAGVAQAPLIVAAPQDVPLPEGAGWLACGNGLAAYPLLAERLQAKATAFQPQLMPAASAVARLAAPRLARGERVAAADAVPVYVRDKVALTVAERLAQGGRA</sequence>
<evidence type="ECO:0000259" key="1">
    <source>
        <dbReference type="Pfam" id="PF00814"/>
    </source>
</evidence>
<proteinExistence type="predicted"/>
<accession>A0A6L5JVH5</accession>
<dbReference type="InterPro" id="IPR043129">
    <property type="entry name" value="ATPase_NBD"/>
</dbReference>
<comment type="caution">
    <text evidence="2">The sequence shown here is derived from an EMBL/GenBank/DDBJ whole genome shotgun (WGS) entry which is preliminary data.</text>
</comment>
<dbReference type="OrthoDB" id="9809995at2"/>
<dbReference type="NCBIfam" id="TIGR03725">
    <property type="entry name" value="T6A_YeaZ"/>
    <property type="match status" value="1"/>
</dbReference>
<dbReference type="PANTHER" id="PTHR11735:SF11">
    <property type="entry name" value="TRNA THREONYLCARBAMOYLADENOSINE BIOSYNTHESIS PROTEIN TSAB"/>
    <property type="match status" value="1"/>
</dbReference>
<name>A0A6L5JVH5_RHOTE</name>
<evidence type="ECO:0000313" key="3">
    <source>
        <dbReference type="Proteomes" id="UP000480275"/>
    </source>
</evidence>
<dbReference type="SUPFAM" id="SSF53067">
    <property type="entry name" value="Actin-like ATPase domain"/>
    <property type="match status" value="2"/>
</dbReference>
<organism evidence="2 3">
    <name type="scientific">Rhodocyclus tenuis</name>
    <name type="common">Rhodospirillum tenue</name>
    <dbReference type="NCBI Taxonomy" id="1066"/>
    <lineage>
        <taxon>Bacteria</taxon>
        <taxon>Pseudomonadati</taxon>
        <taxon>Pseudomonadota</taxon>
        <taxon>Betaproteobacteria</taxon>
        <taxon>Rhodocyclales</taxon>
        <taxon>Rhodocyclaceae</taxon>
        <taxon>Rhodocyclus</taxon>
    </lineage>
</organism>